<dbReference type="AlphaFoldDB" id="A0A9X1WF22"/>
<name>A0A9X1WF22_9CORY</name>
<accession>A0A9X1WF22</accession>
<comment type="caution">
    <text evidence="2">The sequence shown here is derived from an EMBL/GenBank/DDBJ whole genome shotgun (WGS) entry which is preliminary data.</text>
</comment>
<dbReference type="GO" id="GO:0008818">
    <property type="term" value="F:cobalamin 5'-phosphate synthase activity"/>
    <property type="evidence" value="ECO:0007669"/>
    <property type="project" value="InterPro"/>
</dbReference>
<dbReference type="InterPro" id="IPR003805">
    <property type="entry name" value="CobS"/>
</dbReference>
<organism evidence="2 3">
    <name type="scientific">Corynebacterium kalidii</name>
    <dbReference type="NCBI Taxonomy" id="2931982"/>
    <lineage>
        <taxon>Bacteria</taxon>
        <taxon>Bacillati</taxon>
        <taxon>Actinomycetota</taxon>
        <taxon>Actinomycetes</taxon>
        <taxon>Mycobacteriales</taxon>
        <taxon>Corynebacteriaceae</taxon>
        <taxon>Corynebacterium</taxon>
    </lineage>
</organism>
<reference evidence="2" key="1">
    <citation type="submission" date="2022-04" db="EMBL/GenBank/DDBJ databases">
        <title>Corynebacterium kalidii LD5P10.</title>
        <authorList>
            <person name="Sun J.Q."/>
        </authorList>
    </citation>
    <scope>NUCLEOTIDE SEQUENCE</scope>
    <source>
        <strain evidence="2">LD5P10</strain>
    </source>
</reference>
<dbReference type="GO" id="GO:0051073">
    <property type="term" value="F:adenosylcobinamide-GDP ribazoletransferase activity"/>
    <property type="evidence" value="ECO:0007669"/>
    <property type="project" value="UniProtKB-EC"/>
</dbReference>
<dbReference type="EC" id="2.7.8.26" evidence="2"/>
<dbReference type="EMBL" id="JALIEA010000011">
    <property type="protein sequence ID" value="MCJ7857814.1"/>
    <property type="molecule type" value="Genomic_DNA"/>
</dbReference>
<evidence type="ECO:0000313" key="3">
    <source>
        <dbReference type="Proteomes" id="UP001139207"/>
    </source>
</evidence>
<dbReference type="Proteomes" id="UP001139207">
    <property type="component" value="Unassembled WGS sequence"/>
</dbReference>
<keyword evidence="1" id="KW-0812">Transmembrane</keyword>
<dbReference type="Pfam" id="PF02654">
    <property type="entry name" value="CobS"/>
    <property type="match status" value="1"/>
</dbReference>
<keyword evidence="1" id="KW-0472">Membrane</keyword>
<keyword evidence="1" id="KW-1133">Transmembrane helix</keyword>
<proteinExistence type="predicted"/>
<protein>
    <submittedName>
        <fullName evidence="2">Adenosylcobinamide-GDP ribazoletransferase</fullName>
        <ecNumber evidence="2">2.7.8.26</ecNumber>
    </submittedName>
</protein>
<evidence type="ECO:0000313" key="2">
    <source>
        <dbReference type="EMBL" id="MCJ7857814.1"/>
    </source>
</evidence>
<gene>
    <name evidence="2" type="ORF">MUN33_03670</name>
</gene>
<feature type="transmembrane region" description="Helical" evidence="1">
    <location>
        <begin position="29"/>
        <end position="62"/>
    </location>
</feature>
<keyword evidence="2" id="KW-0808">Transferase</keyword>
<keyword evidence="3" id="KW-1185">Reference proteome</keyword>
<evidence type="ECO:0000256" key="1">
    <source>
        <dbReference type="SAM" id="Phobius"/>
    </source>
</evidence>
<sequence>MPGGSPTPVQTTSPTDSEVMMKYATITGVLLGFLLAVGALWAGVVGFLVVLVLCGVGGTVGAHLEGVIDLRRAFNTSGRGRG</sequence>